<feature type="region of interest" description="Disordered" evidence="1">
    <location>
        <begin position="140"/>
        <end position="159"/>
    </location>
</feature>
<proteinExistence type="predicted"/>
<dbReference type="InterPro" id="IPR001660">
    <property type="entry name" value="SAM"/>
</dbReference>
<reference evidence="4" key="1">
    <citation type="submission" date="2025-08" db="UniProtKB">
        <authorList>
            <consortium name="RefSeq"/>
        </authorList>
    </citation>
    <scope>IDENTIFICATION</scope>
    <source>
        <tissue evidence="4">Whole body</tissue>
    </source>
</reference>
<name>A0A6J1Q907_9HYME</name>
<evidence type="ECO:0000256" key="1">
    <source>
        <dbReference type="SAM" id="MobiDB-lite"/>
    </source>
</evidence>
<feature type="domain" description="SAM" evidence="2">
    <location>
        <begin position="3"/>
        <end position="43"/>
    </location>
</feature>
<dbReference type="GeneID" id="112459052"/>
<gene>
    <name evidence="4" type="primary">LOC112459052</name>
</gene>
<evidence type="ECO:0000259" key="2">
    <source>
        <dbReference type="Pfam" id="PF07647"/>
    </source>
</evidence>
<accession>A0A6J1Q907</accession>
<evidence type="ECO:0000313" key="3">
    <source>
        <dbReference type="Proteomes" id="UP000504618"/>
    </source>
</evidence>
<dbReference type="Pfam" id="PF07647">
    <property type="entry name" value="SAM_2"/>
    <property type="match status" value="1"/>
</dbReference>
<feature type="non-terminal residue" evidence="4">
    <location>
        <position position="189"/>
    </location>
</feature>
<dbReference type="InterPro" id="IPR013761">
    <property type="entry name" value="SAM/pointed_sf"/>
</dbReference>
<protein>
    <submittedName>
        <fullName evidence="4">Uncharacterized protein LOC112459052</fullName>
    </submittedName>
</protein>
<evidence type="ECO:0000313" key="4">
    <source>
        <dbReference type="RefSeq" id="XP_024878719.1"/>
    </source>
</evidence>
<organism evidence="3 4">
    <name type="scientific">Temnothorax curvispinosus</name>
    <dbReference type="NCBI Taxonomy" id="300111"/>
    <lineage>
        <taxon>Eukaryota</taxon>
        <taxon>Metazoa</taxon>
        <taxon>Ecdysozoa</taxon>
        <taxon>Arthropoda</taxon>
        <taxon>Hexapoda</taxon>
        <taxon>Insecta</taxon>
        <taxon>Pterygota</taxon>
        <taxon>Neoptera</taxon>
        <taxon>Endopterygota</taxon>
        <taxon>Hymenoptera</taxon>
        <taxon>Apocrita</taxon>
        <taxon>Aculeata</taxon>
        <taxon>Formicoidea</taxon>
        <taxon>Formicidae</taxon>
        <taxon>Myrmicinae</taxon>
        <taxon>Temnothorax</taxon>
    </lineage>
</organism>
<keyword evidence="3" id="KW-1185">Reference proteome</keyword>
<dbReference type="RefSeq" id="XP_024878719.1">
    <property type="nucleotide sequence ID" value="XM_025022951.1"/>
</dbReference>
<dbReference type="OrthoDB" id="10584053at2759"/>
<dbReference type="Gene3D" id="1.10.150.50">
    <property type="entry name" value="Transcription Factor, Ets-1"/>
    <property type="match status" value="1"/>
</dbReference>
<dbReference type="SUPFAM" id="SSF47769">
    <property type="entry name" value="SAM/Pointed domain"/>
    <property type="match status" value="1"/>
</dbReference>
<sequence>MEEKVIKWLEEEDLADLTQMFISQKINSMKRLLALNEELIKELIPQIGLRAGFLSSWKNLVADVCNIQGEISKKTDTQLTTENIPVLDILIPQEISQDIPQEIQDQAIPRSILPEESTVDLFTEHKDSERISPSLPSVSNFTSAVQGNKRKRTEESSQPQCSRHFRSFKACEELTVLDFEELLKNYSLK</sequence>
<dbReference type="Proteomes" id="UP000504618">
    <property type="component" value="Unplaced"/>
</dbReference>
<dbReference type="AlphaFoldDB" id="A0A6J1Q907"/>